<proteinExistence type="predicted"/>
<organism evidence="2 3">
    <name type="scientific">Secundilactobacillus silagincola</name>
    <dbReference type="NCBI Taxonomy" id="1714681"/>
    <lineage>
        <taxon>Bacteria</taxon>
        <taxon>Bacillati</taxon>
        <taxon>Bacillota</taxon>
        <taxon>Bacilli</taxon>
        <taxon>Lactobacillales</taxon>
        <taxon>Lactobacillaceae</taxon>
        <taxon>Secundilactobacillus</taxon>
    </lineage>
</organism>
<comment type="caution">
    <text evidence="2">The sequence shown here is derived from an EMBL/GenBank/DDBJ whole genome shotgun (WGS) entry which is preliminary data.</text>
</comment>
<keyword evidence="1" id="KW-0812">Transmembrane</keyword>
<accession>A0A1Z5J1G2</accession>
<evidence type="ECO:0000313" key="3">
    <source>
        <dbReference type="Proteomes" id="UP000223370"/>
    </source>
</evidence>
<reference evidence="2 3" key="1">
    <citation type="submission" date="2015-11" db="EMBL/GenBank/DDBJ databases">
        <title>Draft genome sequences of new species of the genus Lactobacillus isolated from orchardgrass silage.</title>
        <authorList>
            <person name="Tohno M."/>
            <person name="Tanizawa Y."/>
            <person name="Arita M."/>
        </authorList>
    </citation>
    <scope>NUCLEOTIDE SEQUENCE [LARGE SCALE GENOMIC DNA]</scope>
    <source>
        <strain evidence="2 3">IWT5</strain>
    </source>
</reference>
<dbReference type="AlphaFoldDB" id="A0A1Z5J1G2"/>
<keyword evidence="1" id="KW-0472">Membrane</keyword>
<protein>
    <submittedName>
        <fullName evidence="2">Uncharacterized protein</fullName>
    </submittedName>
</protein>
<evidence type="ECO:0000256" key="1">
    <source>
        <dbReference type="SAM" id="Phobius"/>
    </source>
</evidence>
<name>A0A1Z5J1G2_9LACO</name>
<evidence type="ECO:0000313" key="2">
    <source>
        <dbReference type="EMBL" id="GAX07652.1"/>
    </source>
</evidence>
<dbReference type="EMBL" id="BCMJ01000003">
    <property type="protein sequence ID" value="GAX07652.1"/>
    <property type="molecule type" value="Genomic_DNA"/>
</dbReference>
<dbReference type="Proteomes" id="UP000223370">
    <property type="component" value="Unassembled WGS sequence"/>
</dbReference>
<keyword evidence="1" id="KW-1133">Transmembrane helix</keyword>
<feature type="transmembrane region" description="Helical" evidence="1">
    <location>
        <begin position="43"/>
        <end position="67"/>
    </location>
</feature>
<keyword evidence="3" id="KW-1185">Reference proteome</keyword>
<sequence>MQIGLLLNSEGEGNSKIRYVYPGLISSLMIICRRVVPSQISGILILIVIYQAVSGCDLFNGLTAIYFKRSRFD</sequence>
<gene>
    <name evidence="2" type="ORF">IWT5_00802</name>
</gene>